<evidence type="ECO:0000313" key="3">
    <source>
        <dbReference type="Proteomes" id="UP000327493"/>
    </source>
</evidence>
<organism evidence="2 3">
    <name type="scientific">Etheostoma spectabile</name>
    <name type="common">orangethroat darter</name>
    <dbReference type="NCBI Taxonomy" id="54343"/>
    <lineage>
        <taxon>Eukaryota</taxon>
        <taxon>Metazoa</taxon>
        <taxon>Chordata</taxon>
        <taxon>Craniata</taxon>
        <taxon>Vertebrata</taxon>
        <taxon>Euteleostomi</taxon>
        <taxon>Actinopterygii</taxon>
        <taxon>Neopterygii</taxon>
        <taxon>Teleostei</taxon>
        <taxon>Neoteleostei</taxon>
        <taxon>Acanthomorphata</taxon>
        <taxon>Eupercaria</taxon>
        <taxon>Perciformes</taxon>
        <taxon>Percoidei</taxon>
        <taxon>Percidae</taxon>
        <taxon>Etheostomatinae</taxon>
        <taxon>Etheostoma</taxon>
    </lineage>
</organism>
<dbReference type="EMBL" id="VOFY01000006">
    <property type="protein sequence ID" value="KAA8591516.1"/>
    <property type="molecule type" value="Genomic_DNA"/>
</dbReference>
<evidence type="ECO:0000256" key="1">
    <source>
        <dbReference type="SAM" id="Phobius"/>
    </source>
</evidence>
<sequence>MEERGEGEMWKKKRVSHICLLMLAALYGRCLMKTDESLAVWTLKGTSFSDNGTRVVCQQSNDPDAPAAVLHVYDNSASFVTLIGCVVGGFFGVLLVFGLLYIALRRSETLQKWFSKGKGHRRFYDHNSNKGLKGDRKPLLDVALCQ</sequence>
<name>A0A5J5DDY7_9PERO</name>
<dbReference type="AlphaFoldDB" id="A0A5J5DDY7"/>
<evidence type="ECO:0000313" key="2">
    <source>
        <dbReference type="EMBL" id="KAA8591516.1"/>
    </source>
</evidence>
<keyword evidence="3" id="KW-1185">Reference proteome</keyword>
<protein>
    <submittedName>
        <fullName evidence="2">Uncharacterized protein</fullName>
    </submittedName>
</protein>
<keyword evidence="1" id="KW-0472">Membrane</keyword>
<gene>
    <name evidence="2" type="ORF">FQN60_016890</name>
</gene>
<accession>A0A5J5DDY7</accession>
<dbReference type="Proteomes" id="UP000327493">
    <property type="component" value="Chromosome 6"/>
</dbReference>
<reference evidence="2 3" key="1">
    <citation type="submission" date="2019-08" db="EMBL/GenBank/DDBJ databases">
        <title>A chromosome-level genome assembly, high-density linkage maps, and genome scans reveal the genomic architecture of hybrid incompatibilities underlying speciation via character displacement in darters (Percidae: Etheostominae).</title>
        <authorList>
            <person name="Moran R.L."/>
            <person name="Catchen J.M."/>
            <person name="Fuller R.C."/>
        </authorList>
    </citation>
    <scope>NUCLEOTIDE SEQUENCE [LARGE SCALE GENOMIC DNA]</scope>
    <source>
        <strain evidence="2">EspeVRDwgs_2016</strain>
        <tissue evidence="2">Muscle</tissue>
    </source>
</reference>
<comment type="caution">
    <text evidence="2">The sequence shown here is derived from an EMBL/GenBank/DDBJ whole genome shotgun (WGS) entry which is preliminary data.</text>
</comment>
<keyword evidence="1" id="KW-0812">Transmembrane</keyword>
<keyword evidence="1" id="KW-1133">Transmembrane helix</keyword>
<feature type="transmembrane region" description="Helical" evidence="1">
    <location>
        <begin position="79"/>
        <end position="104"/>
    </location>
</feature>
<proteinExistence type="predicted"/>